<sequence length="177" mass="20134">MATGNMEYGIENIGVGMEALGVLNEHWIAQPLQIGAADDTSTYAISKEDPSRSTRTPSPLPPSTVSKTPTFSEVQAFRDSLNEIWNFKARRWINVNNSEGKSELRSLYIQYAKKLFKVTYFKTHRCSQQDIETHLKKAQVLAVFTQEEWDKQLATIEKHLHGRILTAELVDGLMKTY</sequence>
<gene>
    <name evidence="2" type="ORF">PAC_04325</name>
</gene>
<evidence type="ECO:0000313" key="2">
    <source>
        <dbReference type="EMBL" id="CZR54441.1"/>
    </source>
</evidence>
<proteinExistence type="predicted"/>
<organism evidence="2 3">
    <name type="scientific">Phialocephala subalpina</name>
    <dbReference type="NCBI Taxonomy" id="576137"/>
    <lineage>
        <taxon>Eukaryota</taxon>
        <taxon>Fungi</taxon>
        <taxon>Dikarya</taxon>
        <taxon>Ascomycota</taxon>
        <taxon>Pezizomycotina</taxon>
        <taxon>Leotiomycetes</taxon>
        <taxon>Helotiales</taxon>
        <taxon>Mollisiaceae</taxon>
        <taxon>Phialocephala</taxon>
        <taxon>Phialocephala fortinii species complex</taxon>
    </lineage>
</organism>
<keyword evidence="3" id="KW-1185">Reference proteome</keyword>
<dbReference type="EMBL" id="FJOG01000005">
    <property type="protein sequence ID" value="CZR54441.1"/>
    <property type="molecule type" value="Genomic_DNA"/>
</dbReference>
<accession>A0A1L7WNV4</accession>
<evidence type="ECO:0000256" key="1">
    <source>
        <dbReference type="SAM" id="MobiDB-lite"/>
    </source>
</evidence>
<name>A0A1L7WNV4_9HELO</name>
<reference evidence="2 3" key="1">
    <citation type="submission" date="2016-03" db="EMBL/GenBank/DDBJ databases">
        <authorList>
            <person name="Ploux O."/>
        </authorList>
    </citation>
    <scope>NUCLEOTIDE SEQUENCE [LARGE SCALE GENOMIC DNA]</scope>
    <source>
        <strain evidence="2 3">UAMH 11012</strain>
    </source>
</reference>
<protein>
    <submittedName>
        <fullName evidence="2">Uncharacterized protein</fullName>
    </submittedName>
</protein>
<dbReference type="AlphaFoldDB" id="A0A1L7WNV4"/>
<evidence type="ECO:0000313" key="3">
    <source>
        <dbReference type="Proteomes" id="UP000184330"/>
    </source>
</evidence>
<feature type="compositionally biased region" description="Low complexity" evidence="1">
    <location>
        <begin position="53"/>
        <end position="68"/>
    </location>
</feature>
<feature type="region of interest" description="Disordered" evidence="1">
    <location>
        <begin position="46"/>
        <end position="68"/>
    </location>
</feature>
<dbReference type="Proteomes" id="UP000184330">
    <property type="component" value="Unassembled WGS sequence"/>
</dbReference>